<dbReference type="Proteomes" id="UP000241764">
    <property type="component" value="Unassembled WGS sequence"/>
</dbReference>
<dbReference type="Gene3D" id="3.40.50.300">
    <property type="entry name" value="P-loop containing nucleotide triphosphate hydrolases"/>
    <property type="match status" value="1"/>
</dbReference>
<sequence>MSTSVVLEKVEKRYGTVDVIHGIDLNIEPGEFVVFVGPSGCGKSTLLRMIAGLEEISGGALLLDRERMNEVASAKRGIAMVFQSYALYPHMSVYKNLAFGLETAGYKKAEIEPRVRRAAQILQIEKLLERKPKQLSGGQRQRVAIGRAIVREPRIFLFDEPLSNLDAELRVQMRVEISRLHRKLGNTMIYVTHDQVEAMTMADKIVVLNAGRIEQVGAPLELYNNPVNRFVAGFIGSPKMNFLDARIEEISANHTDLCVGGNKMRLPWQLKGGTKEDKVAFGIRPEHLVADREAGIALATVNVDLVENLGGATMLYTTTPDGQQLTVALDGQQNVEHGANIKVYFDPARCHVFSADGVAIQAHEEHAAANGGGSVSDRYHAAS</sequence>
<reference evidence="8" key="1">
    <citation type="submission" date="2017-11" db="EMBL/GenBank/DDBJ databases">
        <authorList>
            <person name="Kuznetsova I."/>
            <person name="Sazanova A."/>
            <person name="Chirak E."/>
            <person name="Safronova V."/>
            <person name="Willems A."/>
        </authorList>
    </citation>
    <scope>NUCLEOTIDE SEQUENCE [LARGE SCALE GENOMIC DNA]</scope>
    <source>
        <strain evidence="8">CCBAU 03422</strain>
    </source>
</reference>
<dbReference type="PROSITE" id="PS00211">
    <property type="entry name" value="ABC_TRANSPORTER_1"/>
    <property type="match status" value="1"/>
</dbReference>
<dbReference type="GO" id="GO:0055052">
    <property type="term" value="C:ATP-binding cassette (ABC) transporter complex, substrate-binding subunit-containing"/>
    <property type="evidence" value="ECO:0007669"/>
    <property type="project" value="TreeGrafter"/>
</dbReference>
<dbReference type="GO" id="GO:0016887">
    <property type="term" value="F:ATP hydrolysis activity"/>
    <property type="evidence" value="ECO:0007669"/>
    <property type="project" value="InterPro"/>
</dbReference>
<accession>A0A2P7BEY9</accession>
<keyword evidence="4" id="KW-0547">Nucleotide-binding</keyword>
<dbReference type="Gene3D" id="2.40.50.100">
    <property type="match status" value="1"/>
</dbReference>
<dbReference type="InterPro" id="IPR003439">
    <property type="entry name" value="ABC_transporter-like_ATP-bd"/>
</dbReference>
<dbReference type="SUPFAM" id="SSF50331">
    <property type="entry name" value="MOP-like"/>
    <property type="match status" value="1"/>
</dbReference>
<keyword evidence="3" id="KW-0813">Transport</keyword>
<evidence type="ECO:0000259" key="6">
    <source>
        <dbReference type="PROSITE" id="PS50893"/>
    </source>
</evidence>
<comment type="subcellular location">
    <subcellularLocation>
        <location evidence="1">Cell inner membrane</location>
        <topology evidence="1">Peripheral membrane protein</topology>
    </subcellularLocation>
</comment>
<comment type="similarity">
    <text evidence="2">Belongs to the ABC transporter superfamily.</text>
</comment>
<dbReference type="PROSITE" id="PS50893">
    <property type="entry name" value="ABC_TRANSPORTER_2"/>
    <property type="match status" value="1"/>
</dbReference>
<dbReference type="FunFam" id="3.40.50.300:FF:000042">
    <property type="entry name" value="Maltose/maltodextrin ABC transporter, ATP-binding protein"/>
    <property type="match status" value="1"/>
</dbReference>
<name>A0A2P7BEY9_9HYPH</name>
<dbReference type="InterPro" id="IPR003593">
    <property type="entry name" value="AAA+_ATPase"/>
</dbReference>
<dbReference type="InterPro" id="IPR013611">
    <property type="entry name" value="Transp-assoc_OB_typ2"/>
</dbReference>
<dbReference type="InterPro" id="IPR047641">
    <property type="entry name" value="ABC_transpr_MalK/UgpC-like"/>
</dbReference>
<dbReference type="InterPro" id="IPR012340">
    <property type="entry name" value="NA-bd_OB-fold"/>
</dbReference>
<dbReference type="GO" id="GO:0015423">
    <property type="term" value="F:ABC-type maltose transporter activity"/>
    <property type="evidence" value="ECO:0007669"/>
    <property type="project" value="TreeGrafter"/>
</dbReference>
<evidence type="ECO:0000313" key="7">
    <source>
        <dbReference type="EMBL" id="PSH65056.1"/>
    </source>
</evidence>
<dbReference type="OrthoDB" id="7325173at2"/>
<evidence type="ECO:0000256" key="2">
    <source>
        <dbReference type="ARBA" id="ARBA00005417"/>
    </source>
</evidence>
<evidence type="ECO:0000313" key="8">
    <source>
        <dbReference type="Proteomes" id="UP000241764"/>
    </source>
</evidence>
<dbReference type="InterPro" id="IPR008995">
    <property type="entry name" value="Mo/tungstate-bd_C_term_dom"/>
</dbReference>
<gene>
    <name evidence="7" type="ORF">CU103_08440</name>
</gene>
<dbReference type="Gene3D" id="2.40.50.140">
    <property type="entry name" value="Nucleic acid-binding proteins"/>
    <property type="match status" value="1"/>
</dbReference>
<dbReference type="Pfam" id="PF00005">
    <property type="entry name" value="ABC_tran"/>
    <property type="match status" value="1"/>
</dbReference>
<dbReference type="SMART" id="SM00382">
    <property type="entry name" value="AAA"/>
    <property type="match status" value="1"/>
</dbReference>
<evidence type="ECO:0000256" key="5">
    <source>
        <dbReference type="ARBA" id="ARBA00022840"/>
    </source>
</evidence>
<dbReference type="Pfam" id="PF08402">
    <property type="entry name" value="TOBE_2"/>
    <property type="match status" value="1"/>
</dbReference>
<dbReference type="GO" id="GO:1990060">
    <property type="term" value="C:maltose transport complex"/>
    <property type="evidence" value="ECO:0007669"/>
    <property type="project" value="TreeGrafter"/>
</dbReference>
<comment type="caution">
    <text evidence="7">The sequence shown here is derived from an EMBL/GenBank/DDBJ whole genome shotgun (WGS) entry which is preliminary data.</text>
</comment>
<evidence type="ECO:0000256" key="1">
    <source>
        <dbReference type="ARBA" id="ARBA00004417"/>
    </source>
</evidence>
<proteinExistence type="inferred from homology"/>
<evidence type="ECO:0000256" key="3">
    <source>
        <dbReference type="ARBA" id="ARBA00022448"/>
    </source>
</evidence>
<dbReference type="PANTHER" id="PTHR43875:SF3">
    <property type="entry name" value="MALTOSE_MALTODEXTRIN IMPORT ATP-BINDING PROTEIN MALK"/>
    <property type="match status" value="1"/>
</dbReference>
<keyword evidence="8" id="KW-1185">Reference proteome</keyword>
<keyword evidence="5 7" id="KW-0067">ATP-binding</keyword>
<dbReference type="InterPro" id="IPR017871">
    <property type="entry name" value="ABC_transporter-like_CS"/>
</dbReference>
<dbReference type="EMBL" id="PGGM01000003">
    <property type="protein sequence ID" value="PSH65056.1"/>
    <property type="molecule type" value="Genomic_DNA"/>
</dbReference>
<dbReference type="PANTHER" id="PTHR43875">
    <property type="entry name" value="MALTODEXTRIN IMPORT ATP-BINDING PROTEIN MSMX"/>
    <property type="match status" value="1"/>
</dbReference>
<protein>
    <submittedName>
        <fullName evidence="7">Sugar ABC transporter ATP-binding protein</fullName>
    </submittedName>
</protein>
<dbReference type="NCBIfam" id="NF008653">
    <property type="entry name" value="PRK11650.1"/>
    <property type="match status" value="1"/>
</dbReference>
<feature type="domain" description="ABC transporter" evidence="6">
    <location>
        <begin position="5"/>
        <end position="235"/>
    </location>
</feature>
<evidence type="ECO:0000256" key="4">
    <source>
        <dbReference type="ARBA" id="ARBA00022741"/>
    </source>
</evidence>
<dbReference type="SUPFAM" id="SSF52540">
    <property type="entry name" value="P-loop containing nucleoside triphosphate hydrolases"/>
    <property type="match status" value="1"/>
</dbReference>
<dbReference type="AlphaFoldDB" id="A0A2P7BEY9"/>
<dbReference type="GO" id="GO:0005524">
    <property type="term" value="F:ATP binding"/>
    <property type="evidence" value="ECO:0007669"/>
    <property type="project" value="UniProtKB-KW"/>
</dbReference>
<dbReference type="InterPro" id="IPR027417">
    <property type="entry name" value="P-loop_NTPase"/>
</dbReference>
<dbReference type="InterPro" id="IPR015855">
    <property type="entry name" value="ABC_transpr_MalK-like"/>
</dbReference>
<organism evidence="7 8">
    <name type="scientific">Phyllobacterium sophorae</name>
    <dbReference type="NCBI Taxonomy" id="1520277"/>
    <lineage>
        <taxon>Bacteria</taxon>
        <taxon>Pseudomonadati</taxon>
        <taxon>Pseudomonadota</taxon>
        <taxon>Alphaproteobacteria</taxon>
        <taxon>Hyphomicrobiales</taxon>
        <taxon>Phyllobacteriaceae</taxon>
        <taxon>Phyllobacterium</taxon>
    </lineage>
</organism>
<dbReference type="CDD" id="cd03301">
    <property type="entry name" value="ABC_MalK_N"/>
    <property type="match status" value="1"/>
</dbReference>